<organism evidence="6 7">
    <name type="scientific">Candidatus Azambacteria bacterium RBG_16_47_10</name>
    <dbReference type="NCBI Taxonomy" id="1797292"/>
    <lineage>
        <taxon>Bacteria</taxon>
        <taxon>Candidatus Azamiibacteriota</taxon>
    </lineage>
</organism>
<evidence type="ECO:0000256" key="3">
    <source>
        <dbReference type="ARBA" id="ARBA00023125"/>
    </source>
</evidence>
<dbReference type="FunFam" id="1.10.10.2830:FF:000001">
    <property type="entry name" value="Chromosome partitioning protein ParB"/>
    <property type="match status" value="1"/>
</dbReference>
<dbReference type="InterPro" id="IPR050336">
    <property type="entry name" value="Chromosome_partition/occlusion"/>
</dbReference>
<name>A0A1F5B078_9BACT</name>
<keyword evidence="3" id="KW-0238">DNA-binding</keyword>
<comment type="caution">
    <text evidence="6">The sequence shown here is derived from an EMBL/GenBank/DDBJ whole genome shotgun (WGS) entry which is preliminary data.</text>
</comment>
<evidence type="ECO:0000256" key="4">
    <source>
        <dbReference type="SAM" id="MobiDB-lite"/>
    </source>
</evidence>
<evidence type="ECO:0000256" key="1">
    <source>
        <dbReference type="ARBA" id="ARBA00006295"/>
    </source>
</evidence>
<dbReference type="InterPro" id="IPR041468">
    <property type="entry name" value="HTH_ParB/Spo0J"/>
</dbReference>
<evidence type="ECO:0000259" key="5">
    <source>
        <dbReference type="SMART" id="SM00470"/>
    </source>
</evidence>
<dbReference type="GO" id="GO:0007059">
    <property type="term" value="P:chromosome segregation"/>
    <property type="evidence" value="ECO:0007669"/>
    <property type="project" value="UniProtKB-KW"/>
</dbReference>
<feature type="compositionally biased region" description="Polar residues" evidence="4">
    <location>
        <begin position="9"/>
        <end position="29"/>
    </location>
</feature>
<feature type="domain" description="ParB-like N-terminal" evidence="5">
    <location>
        <begin position="35"/>
        <end position="130"/>
    </location>
</feature>
<dbReference type="GO" id="GO:0005694">
    <property type="term" value="C:chromosome"/>
    <property type="evidence" value="ECO:0007669"/>
    <property type="project" value="TreeGrafter"/>
</dbReference>
<sequence length="296" mass="32904">MALGRGLSSLIQPKDASQQQGAQNGTPSSHQETMFYIAIDQIEPNPLQPRKEFDEAALQDLASSIKESGILQPILVMRAKSGTAKVPFQILTGERRWRAAKLAGLKEVPALIRNVANDQENLRIAILENVQRENLNPIELAQAYKKLVDEFHMDQESIGKKVGKSRQVVGNTMRLLTLPVSIQDDVKNEVISENHARAILALPTDDMRLKLWKEIKDLKLSARHAEVAARKFKQTPSRAVAALDAETKQMAMKLEAHLGTKVTIEPGKHVSDGGKIVIKYFSNEDLRAVVKKIVNE</sequence>
<dbReference type="InterPro" id="IPR003115">
    <property type="entry name" value="ParB_N"/>
</dbReference>
<protein>
    <recommendedName>
        <fullName evidence="5">ParB-like N-terminal domain-containing protein</fullName>
    </recommendedName>
</protein>
<dbReference type="Gene3D" id="1.10.10.2830">
    <property type="match status" value="1"/>
</dbReference>
<dbReference type="GO" id="GO:0003677">
    <property type="term" value="F:DNA binding"/>
    <property type="evidence" value="ECO:0007669"/>
    <property type="project" value="UniProtKB-KW"/>
</dbReference>
<accession>A0A1F5B078</accession>
<dbReference type="InterPro" id="IPR004437">
    <property type="entry name" value="ParB/RepB/Spo0J"/>
</dbReference>
<evidence type="ECO:0000313" key="6">
    <source>
        <dbReference type="EMBL" id="OGD24012.1"/>
    </source>
</evidence>
<reference evidence="6 7" key="1">
    <citation type="journal article" date="2016" name="Nat. Commun.">
        <title>Thousands of microbial genomes shed light on interconnected biogeochemical processes in an aquifer system.</title>
        <authorList>
            <person name="Anantharaman K."/>
            <person name="Brown C.T."/>
            <person name="Hug L.A."/>
            <person name="Sharon I."/>
            <person name="Castelle C.J."/>
            <person name="Probst A.J."/>
            <person name="Thomas B.C."/>
            <person name="Singh A."/>
            <person name="Wilkins M.J."/>
            <person name="Karaoz U."/>
            <person name="Brodie E.L."/>
            <person name="Williams K.H."/>
            <person name="Hubbard S.S."/>
            <person name="Banfield J.F."/>
        </authorList>
    </citation>
    <scope>NUCLEOTIDE SEQUENCE [LARGE SCALE GENOMIC DNA]</scope>
</reference>
<dbReference type="Pfam" id="PF23552">
    <property type="entry name" value="ParB_C"/>
    <property type="match status" value="1"/>
</dbReference>
<dbReference type="Gene3D" id="3.90.1530.30">
    <property type="match status" value="1"/>
</dbReference>
<dbReference type="AlphaFoldDB" id="A0A1F5B078"/>
<gene>
    <name evidence="6" type="ORF">A2Z10_02095</name>
</gene>
<proteinExistence type="inferred from homology"/>
<dbReference type="FunFam" id="3.90.1530.30:FF:000001">
    <property type="entry name" value="Chromosome partitioning protein ParB"/>
    <property type="match status" value="1"/>
</dbReference>
<evidence type="ECO:0000313" key="7">
    <source>
        <dbReference type="Proteomes" id="UP000176639"/>
    </source>
</evidence>
<dbReference type="EMBL" id="MEYI01000019">
    <property type="protein sequence ID" value="OGD24012.1"/>
    <property type="molecule type" value="Genomic_DNA"/>
</dbReference>
<dbReference type="SUPFAM" id="SSF110849">
    <property type="entry name" value="ParB/Sulfiredoxin"/>
    <property type="match status" value="1"/>
</dbReference>
<dbReference type="Proteomes" id="UP000176639">
    <property type="component" value="Unassembled WGS sequence"/>
</dbReference>
<dbReference type="PANTHER" id="PTHR33375:SF1">
    <property type="entry name" value="CHROMOSOME-PARTITIONING PROTEIN PARB-RELATED"/>
    <property type="match status" value="1"/>
</dbReference>
<dbReference type="InterPro" id="IPR057240">
    <property type="entry name" value="ParB_dimer_C"/>
</dbReference>
<comment type="similarity">
    <text evidence="1">Belongs to the ParB family.</text>
</comment>
<dbReference type="PANTHER" id="PTHR33375">
    <property type="entry name" value="CHROMOSOME-PARTITIONING PROTEIN PARB-RELATED"/>
    <property type="match status" value="1"/>
</dbReference>
<feature type="region of interest" description="Disordered" evidence="4">
    <location>
        <begin position="1"/>
        <end position="29"/>
    </location>
</feature>
<dbReference type="Pfam" id="PF17762">
    <property type="entry name" value="HTH_ParB"/>
    <property type="match status" value="1"/>
</dbReference>
<evidence type="ECO:0000256" key="2">
    <source>
        <dbReference type="ARBA" id="ARBA00022829"/>
    </source>
</evidence>
<keyword evidence="2" id="KW-0159">Chromosome partition</keyword>
<dbReference type="SMART" id="SM00470">
    <property type="entry name" value="ParB"/>
    <property type="match status" value="1"/>
</dbReference>
<dbReference type="NCBIfam" id="TIGR00180">
    <property type="entry name" value="parB_part"/>
    <property type="match status" value="1"/>
</dbReference>
<dbReference type="Pfam" id="PF02195">
    <property type="entry name" value="ParB_N"/>
    <property type="match status" value="1"/>
</dbReference>
<dbReference type="CDD" id="cd16393">
    <property type="entry name" value="SPO0J_N"/>
    <property type="match status" value="1"/>
</dbReference>
<dbReference type="InterPro" id="IPR036086">
    <property type="entry name" value="ParB/Sulfiredoxin_sf"/>
</dbReference>